<keyword evidence="6" id="KW-0472">Membrane</keyword>
<dbReference type="Pfam" id="PF03567">
    <property type="entry name" value="Sulfotransfer_2"/>
    <property type="match status" value="1"/>
</dbReference>
<keyword evidence="7" id="KW-0325">Glycoprotein</keyword>
<keyword evidence="5" id="KW-0333">Golgi apparatus</keyword>
<name>A0A2T7FW92_9RHOB</name>
<evidence type="ECO:0000256" key="4">
    <source>
        <dbReference type="ARBA" id="ARBA00022989"/>
    </source>
</evidence>
<proteinExistence type="predicted"/>
<dbReference type="PANTHER" id="PTHR12137:SF54">
    <property type="entry name" value="CARBOHYDRATE SULFOTRANSFERASE"/>
    <property type="match status" value="1"/>
</dbReference>
<protein>
    <recommendedName>
        <fullName evidence="10">Sulfotransferase family protein</fullName>
    </recommendedName>
</protein>
<dbReference type="InterPro" id="IPR005331">
    <property type="entry name" value="Sulfotransferase"/>
</dbReference>
<evidence type="ECO:0000256" key="5">
    <source>
        <dbReference type="ARBA" id="ARBA00023034"/>
    </source>
</evidence>
<dbReference type="InterPro" id="IPR027417">
    <property type="entry name" value="P-loop_NTPase"/>
</dbReference>
<organism evidence="8 9">
    <name type="scientific">Thalassorhabdomicrobium marinisediminis</name>
    <dbReference type="NCBI Taxonomy" id="2170577"/>
    <lineage>
        <taxon>Bacteria</taxon>
        <taxon>Pseudomonadati</taxon>
        <taxon>Pseudomonadota</taxon>
        <taxon>Alphaproteobacteria</taxon>
        <taxon>Rhodobacterales</taxon>
        <taxon>Paracoccaceae</taxon>
        <taxon>Thalassorhabdomicrobium</taxon>
    </lineage>
</organism>
<reference evidence="8 9" key="1">
    <citation type="submission" date="2018-04" db="EMBL/GenBank/DDBJ databases">
        <title>Pelagivirga bohaiensis gen. nov., sp. nov., a bacterium isolated from the Bohai Sea.</title>
        <authorList>
            <person name="Ji X."/>
        </authorList>
    </citation>
    <scope>NUCLEOTIDE SEQUENCE [LARGE SCALE GENOMIC DNA]</scope>
    <source>
        <strain evidence="8 9">BH-SD16</strain>
    </source>
</reference>
<accession>A0A2T7FW92</accession>
<dbReference type="GO" id="GO:0016020">
    <property type="term" value="C:membrane"/>
    <property type="evidence" value="ECO:0007669"/>
    <property type="project" value="InterPro"/>
</dbReference>
<evidence type="ECO:0008006" key="10">
    <source>
        <dbReference type="Google" id="ProtNLM"/>
    </source>
</evidence>
<gene>
    <name evidence="8" type="ORF">DC363_11120</name>
</gene>
<evidence type="ECO:0000313" key="9">
    <source>
        <dbReference type="Proteomes" id="UP000244817"/>
    </source>
</evidence>
<comment type="subcellular location">
    <subcellularLocation>
        <location evidence="1">Golgi apparatus membrane</location>
        <topology evidence="1">Single-pass type II membrane protein</topology>
    </subcellularLocation>
</comment>
<evidence type="ECO:0000256" key="7">
    <source>
        <dbReference type="ARBA" id="ARBA00023180"/>
    </source>
</evidence>
<evidence type="ECO:0000256" key="1">
    <source>
        <dbReference type="ARBA" id="ARBA00004323"/>
    </source>
</evidence>
<dbReference type="InterPro" id="IPR018011">
    <property type="entry name" value="Carb_sulfotrans_8-10"/>
</dbReference>
<dbReference type="OrthoDB" id="7631826at2"/>
<dbReference type="EMBL" id="QCYG01000006">
    <property type="protein sequence ID" value="PVA06445.1"/>
    <property type="molecule type" value="Genomic_DNA"/>
</dbReference>
<dbReference type="PANTHER" id="PTHR12137">
    <property type="entry name" value="CARBOHYDRATE SULFOTRANSFERASE"/>
    <property type="match status" value="1"/>
</dbReference>
<evidence type="ECO:0000256" key="6">
    <source>
        <dbReference type="ARBA" id="ARBA00023136"/>
    </source>
</evidence>
<dbReference type="SUPFAM" id="SSF52540">
    <property type="entry name" value="P-loop containing nucleoside triphosphate hydrolases"/>
    <property type="match status" value="1"/>
</dbReference>
<evidence type="ECO:0000256" key="3">
    <source>
        <dbReference type="ARBA" id="ARBA00022692"/>
    </source>
</evidence>
<dbReference type="RefSeq" id="WP_108641224.1">
    <property type="nucleotide sequence ID" value="NZ_QCYG01000006.1"/>
</dbReference>
<keyword evidence="2" id="KW-0808">Transferase</keyword>
<dbReference type="AlphaFoldDB" id="A0A2T7FW92"/>
<dbReference type="Gene3D" id="3.40.50.300">
    <property type="entry name" value="P-loop containing nucleotide triphosphate hydrolases"/>
    <property type="match status" value="1"/>
</dbReference>
<dbReference type="Proteomes" id="UP000244817">
    <property type="component" value="Unassembled WGS sequence"/>
</dbReference>
<evidence type="ECO:0000256" key="2">
    <source>
        <dbReference type="ARBA" id="ARBA00022679"/>
    </source>
</evidence>
<dbReference type="GO" id="GO:0016051">
    <property type="term" value="P:carbohydrate biosynthetic process"/>
    <property type="evidence" value="ECO:0007669"/>
    <property type="project" value="InterPro"/>
</dbReference>
<sequence>MIINDTFLFIHIPKTGGTSVRSSLEHLDTREPKTLKSRAARILGRRLPWQEARFRRHDDLQTVHTVASGVNMFTFAVVRNPYDHAVSHFRHMRTRNRNRRYADQTLNMTLAQFLAWREKSAKPISWIENKNLRFATIPSQFDFLTLDGRLAADRVLRLETLNDDFAQLCEDLGLGPIQLPRKNVNKTAANVELDPLSIEIINRLYKPDFDTFGYQQRSR</sequence>
<dbReference type="GO" id="GO:0008146">
    <property type="term" value="F:sulfotransferase activity"/>
    <property type="evidence" value="ECO:0007669"/>
    <property type="project" value="InterPro"/>
</dbReference>
<evidence type="ECO:0000313" key="8">
    <source>
        <dbReference type="EMBL" id="PVA06445.1"/>
    </source>
</evidence>
<keyword evidence="3" id="KW-0812">Transmembrane</keyword>
<keyword evidence="9" id="KW-1185">Reference proteome</keyword>
<comment type="caution">
    <text evidence="8">The sequence shown here is derived from an EMBL/GenBank/DDBJ whole genome shotgun (WGS) entry which is preliminary data.</text>
</comment>
<keyword evidence="4" id="KW-1133">Transmembrane helix</keyword>